<comment type="similarity">
    <text evidence="5 14 16">Belongs to the RNase HII family.</text>
</comment>
<dbReference type="GO" id="GO:0032299">
    <property type="term" value="C:ribonuclease H2 complex"/>
    <property type="evidence" value="ECO:0007669"/>
    <property type="project" value="TreeGrafter"/>
</dbReference>
<dbReference type="PANTHER" id="PTHR10954">
    <property type="entry name" value="RIBONUCLEASE H2 SUBUNIT A"/>
    <property type="match status" value="1"/>
</dbReference>
<dbReference type="Proteomes" id="UP000078503">
    <property type="component" value="Unassembled WGS sequence"/>
</dbReference>
<keyword evidence="10 14" id="KW-0479">Metal-binding</keyword>
<comment type="cofactor">
    <cofactor evidence="2">
        <name>Mg(2+)</name>
        <dbReference type="ChEBI" id="CHEBI:18420"/>
    </cofactor>
</comment>
<comment type="cofactor">
    <cofactor evidence="14 15">
        <name>Mn(2+)</name>
        <dbReference type="ChEBI" id="CHEBI:29035"/>
    </cofactor>
    <cofactor evidence="14 15">
        <name>Mg(2+)</name>
        <dbReference type="ChEBI" id="CHEBI:18420"/>
    </cofactor>
    <text evidence="14 15">Manganese or magnesium. Binds 1 divalent metal ion per monomer in the absence of substrate. May bind a second metal ion after substrate binding.</text>
</comment>
<dbReference type="GO" id="GO:0043137">
    <property type="term" value="P:DNA replication, removal of RNA primer"/>
    <property type="evidence" value="ECO:0007669"/>
    <property type="project" value="TreeGrafter"/>
</dbReference>
<evidence type="ECO:0000256" key="15">
    <source>
        <dbReference type="PROSITE-ProRule" id="PRU01319"/>
    </source>
</evidence>
<feature type="domain" description="RNase H type-2" evidence="17">
    <location>
        <begin position="13"/>
        <end position="200"/>
    </location>
</feature>
<dbReference type="EMBL" id="LVHF01000026">
    <property type="protein sequence ID" value="OAN13990.1"/>
    <property type="molecule type" value="Genomic_DNA"/>
</dbReference>
<comment type="function">
    <text evidence="3 14 16">Endonuclease that specifically degrades the RNA of RNA-DNA hybrids.</text>
</comment>
<reference evidence="18 19" key="1">
    <citation type="submission" date="2016-03" db="EMBL/GenBank/DDBJ databases">
        <title>Photobacterium proteolyticum sp. nov. a protease producing bacterium isolated from ocean sediments of Laizhou Bay.</title>
        <authorList>
            <person name="Li Y."/>
        </authorList>
    </citation>
    <scope>NUCLEOTIDE SEQUENCE [LARGE SCALE GENOMIC DNA]</scope>
    <source>
        <strain evidence="18 19">R-40508</strain>
    </source>
</reference>
<evidence type="ECO:0000256" key="10">
    <source>
        <dbReference type="ARBA" id="ARBA00022723"/>
    </source>
</evidence>
<dbReference type="GO" id="GO:0030145">
    <property type="term" value="F:manganese ion binding"/>
    <property type="evidence" value="ECO:0007669"/>
    <property type="project" value="UniProtKB-UniRule"/>
</dbReference>
<keyword evidence="12 14" id="KW-0378">Hydrolase</keyword>
<dbReference type="SUPFAM" id="SSF53098">
    <property type="entry name" value="Ribonuclease H-like"/>
    <property type="match status" value="1"/>
</dbReference>
<evidence type="ECO:0000256" key="14">
    <source>
        <dbReference type="HAMAP-Rule" id="MF_00052"/>
    </source>
</evidence>
<dbReference type="Gene3D" id="3.30.420.10">
    <property type="entry name" value="Ribonuclease H-like superfamily/Ribonuclease H"/>
    <property type="match status" value="1"/>
</dbReference>
<dbReference type="NCBIfam" id="NF000595">
    <property type="entry name" value="PRK00015.1-3"/>
    <property type="match status" value="1"/>
</dbReference>
<dbReference type="GO" id="GO:0005737">
    <property type="term" value="C:cytoplasm"/>
    <property type="evidence" value="ECO:0007669"/>
    <property type="project" value="UniProtKB-SubCell"/>
</dbReference>
<gene>
    <name evidence="14 18" type="primary">rnhB</name>
    <name evidence="18" type="ORF">A3K86_12320</name>
</gene>
<evidence type="ECO:0000313" key="19">
    <source>
        <dbReference type="Proteomes" id="UP000078503"/>
    </source>
</evidence>
<comment type="caution">
    <text evidence="18">The sequence shown here is derived from an EMBL/GenBank/DDBJ whole genome shotgun (WGS) entry which is preliminary data.</text>
</comment>
<keyword evidence="13 14" id="KW-0464">Manganese</keyword>
<dbReference type="InterPro" id="IPR001352">
    <property type="entry name" value="RNase_HII/HIII"/>
</dbReference>
<dbReference type="NCBIfam" id="NF000594">
    <property type="entry name" value="PRK00015.1-1"/>
    <property type="match status" value="1"/>
</dbReference>
<evidence type="ECO:0000256" key="1">
    <source>
        <dbReference type="ARBA" id="ARBA00000077"/>
    </source>
</evidence>
<dbReference type="InterPro" id="IPR036397">
    <property type="entry name" value="RNaseH_sf"/>
</dbReference>
<evidence type="ECO:0000256" key="5">
    <source>
        <dbReference type="ARBA" id="ARBA00007383"/>
    </source>
</evidence>
<evidence type="ECO:0000256" key="7">
    <source>
        <dbReference type="ARBA" id="ARBA00019179"/>
    </source>
</evidence>
<evidence type="ECO:0000256" key="2">
    <source>
        <dbReference type="ARBA" id="ARBA00001946"/>
    </source>
</evidence>
<dbReference type="InterPro" id="IPR024567">
    <property type="entry name" value="RNase_HII/HIII_dom"/>
</dbReference>
<comment type="subcellular location">
    <subcellularLocation>
        <location evidence="4 14">Cytoplasm</location>
    </subcellularLocation>
</comment>
<dbReference type="EC" id="3.1.26.4" evidence="6 14"/>
<evidence type="ECO:0000256" key="8">
    <source>
        <dbReference type="ARBA" id="ARBA00022490"/>
    </source>
</evidence>
<evidence type="ECO:0000313" key="18">
    <source>
        <dbReference type="EMBL" id="OAN13990.1"/>
    </source>
</evidence>
<keyword evidence="9 14" id="KW-0540">Nuclease</keyword>
<dbReference type="PROSITE" id="PS51975">
    <property type="entry name" value="RNASE_H_2"/>
    <property type="match status" value="1"/>
</dbReference>
<evidence type="ECO:0000256" key="13">
    <source>
        <dbReference type="ARBA" id="ARBA00023211"/>
    </source>
</evidence>
<evidence type="ECO:0000256" key="12">
    <source>
        <dbReference type="ARBA" id="ARBA00022801"/>
    </source>
</evidence>
<evidence type="ECO:0000256" key="9">
    <source>
        <dbReference type="ARBA" id="ARBA00022722"/>
    </source>
</evidence>
<dbReference type="CDD" id="cd07182">
    <property type="entry name" value="RNase_HII_bacteria_HII_like"/>
    <property type="match status" value="1"/>
</dbReference>
<dbReference type="HAMAP" id="MF_00052_B">
    <property type="entry name" value="RNase_HII_B"/>
    <property type="match status" value="1"/>
</dbReference>
<dbReference type="GO" id="GO:0003723">
    <property type="term" value="F:RNA binding"/>
    <property type="evidence" value="ECO:0007669"/>
    <property type="project" value="UniProtKB-UniRule"/>
</dbReference>
<dbReference type="FunFam" id="3.30.420.10:FF:000006">
    <property type="entry name" value="Ribonuclease HII"/>
    <property type="match status" value="1"/>
</dbReference>
<evidence type="ECO:0000256" key="3">
    <source>
        <dbReference type="ARBA" id="ARBA00004065"/>
    </source>
</evidence>
<dbReference type="InterPro" id="IPR022898">
    <property type="entry name" value="RNase_HII"/>
</dbReference>
<dbReference type="GO" id="GO:0006298">
    <property type="term" value="P:mismatch repair"/>
    <property type="evidence" value="ECO:0007669"/>
    <property type="project" value="TreeGrafter"/>
</dbReference>
<dbReference type="OrthoDB" id="9803420at2"/>
<keyword evidence="8 14" id="KW-0963">Cytoplasm</keyword>
<proteinExistence type="inferred from homology"/>
<dbReference type="AlphaFoldDB" id="A0A178K9E6"/>
<dbReference type="PANTHER" id="PTHR10954:SF18">
    <property type="entry name" value="RIBONUCLEASE HII"/>
    <property type="match status" value="1"/>
</dbReference>
<evidence type="ECO:0000259" key="17">
    <source>
        <dbReference type="PROSITE" id="PS51975"/>
    </source>
</evidence>
<sequence length="200" mass="22134">MKEFEPFEYPQANCIAGVDEVGRGPLVGAVVTAAVILDPNNPIEGLTDSKKLTEKKRNLLFDEIKEKALSWSLGRCEPEEIDELNILQATMVAMQRAVAGLDTQPDFVLVDGNKIPQLPMAAQAVVKGDLRVAEISAASILAKVTRDREMEELDAQYPQYGFAKHKGYPTKAHFEALAEHGVIDQYRKSFKPVKRILGIE</sequence>
<keyword evidence="19" id="KW-1185">Reference proteome</keyword>
<dbReference type="NCBIfam" id="NF000596">
    <property type="entry name" value="PRK00015.1-4"/>
    <property type="match status" value="1"/>
</dbReference>
<accession>A0A178K9E6</accession>
<evidence type="ECO:0000256" key="6">
    <source>
        <dbReference type="ARBA" id="ARBA00012180"/>
    </source>
</evidence>
<dbReference type="RefSeq" id="WP_068331375.1">
    <property type="nucleotide sequence ID" value="NZ_LVHF01000026.1"/>
</dbReference>
<evidence type="ECO:0000256" key="11">
    <source>
        <dbReference type="ARBA" id="ARBA00022759"/>
    </source>
</evidence>
<dbReference type="GO" id="GO:0004523">
    <property type="term" value="F:RNA-DNA hybrid ribonuclease activity"/>
    <property type="evidence" value="ECO:0007669"/>
    <property type="project" value="UniProtKB-UniRule"/>
</dbReference>
<comment type="catalytic activity">
    <reaction evidence="1 14 15 16">
        <text>Endonucleolytic cleavage to 5'-phosphomonoester.</text>
        <dbReference type="EC" id="3.1.26.4"/>
    </reaction>
</comment>
<protein>
    <recommendedName>
        <fullName evidence="7 14">Ribonuclease HII</fullName>
        <shortName evidence="14">RNase HII</shortName>
        <ecNumber evidence="6 14">3.1.26.4</ecNumber>
    </recommendedName>
</protein>
<feature type="binding site" evidence="14 15">
    <location>
        <position position="111"/>
    </location>
    <ligand>
        <name>a divalent metal cation</name>
        <dbReference type="ChEBI" id="CHEBI:60240"/>
    </ligand>
</feature>
<keyword evidence="11 14" id="KW-0255">Endonuclease</keyword>
<evidence type="ECO:0000256" key="4">
    <source>
        <dbReference type="ARBA" id="ARBA00004496"/>
    </source>
</evidence>
<name>A0A178K9E6_9GAMM</name>
<feature type="binding site" evidence="14 15">
    <location>
        <position position="20"/>
    </location>
    <ligand>
        <name>a divalent metal cation</name>
        <dbReference type="ChEBI" id="CHEBI:60240"/>
    </ligand>
</feature>
<dbReference type="Pfam" id="PF01351">
    <property type="entry name" value="RNase_HII"/>
    <property type="match status" value="1"/>
</dbReference>
<organism evidence="18 19">
    <name type="scientific">Photobacterium jeanii</name>
    <dbReference type="NCBI Taxonomy" id="858640"/>
    <lineage>
        <taxon>Bacteria</taxon>
        <taxon>Pseudomonadati</taxon>
        <taxon>Pseudomonadota</taxon>
        <taxon>Gammaproteobacteria</taxon>
        <taxon>Vibrionales</taxon>
        <taxon>Vibrionaceae</taxon>
        <taxon>Photobacterium</taxon>
    </lineage>
</organism>
<dbReference type="InterPro" id="IPR012337">
    <property type="entry name" value="RNaseH-like_sf"/>
</dbReference>
<evidence type="ECO:0000256" key="16">
    <source>
        <dbReference type="RuleBase" id="RU003515"/>
    </source>
</evidence>
<feature type="binding site" evidence="14 15">
    <location>
        <position position="19"/>
    </location>
    <ligand>
        <name>a divalent metal cation</name>
        <dbReference type="ChEBI" id="CHEBI:60240"/>
    </ligand>
</feature>
<dbReference type="STRING" id="858640.A3K86_12320"/>